<evidence type="ECO:0000313" key="4">
    <source>
        <dbReference type="Proteomes" id="UP001149165"/>
    </source>
</evidence>
<evidence type="ECO:0000256" key="2">
    <source>
        <dbReference type="ARBA" id="ARBA00023002"/>
    </source>
</evidence>
<comment type="similarity">
    <text evidence="1">Belongs to the short-chain dehydrogenases/reductases (SDR) family.</text>
</comment>
<keyword evidence="2" id="KW-0560">Oxidoreductase</keyword>
<dbReference type="PANTHER" id="PTHR43669:SF4">
    <property type="entry name" value="SHORT-CHAIN DEHYDROGENASE"/>
    <property type="match status" value="1"/>
</dbReference>
<dbReference type="AlphaFoldDB" id="A0A9W9FWL2"/>
<gene>
    <name evidence="3" type="ORF">N7456_004035</name>
</gene>
<dbReference type="SUPFAM" id="SSF51735">
    <property type="entry name" value="NAD(P)-binding Rossmann-fold domains"/>
    <property type="match status" value="1"/>
</dbReference>
<reference evidence="3" key="1">
    <citation type="submission" date="2022-11" db="EMBL/GenBank/DDBJ databases">
        <authorList>
            <person name="Petersen C."/>
        </authorList>
    </citation>
    <scope>NUCLEOTIDE SEQUENCE</scope>
    <source>
        <strain evidence="3">IBT 30069</strain>
    </source>
</reference>
<dbReference type="OrthoDB" id="5336600at2759"/>
<evidence type="ECO:0000256" key="1">
    <source>
        <dbReference type="ARBA" id="ARBA00006484"/>
    </source>
</evidence>
<dbReference type="Gene3D" id="3.40.50.720">
    <property type="entry name" value="NAD(P)-binding Rossmann-like Domain"/>
    <property type="match status" value="1"/>
</dbReference>
<dbReference type="InterPro" id="IPR002347">
    <property type="entry name" value="SDR_fam"/>
</dbReference>
<dbReference type="Pfam" id="PF13561">
    <property type="entry name" value="adh_short_C2"/>
    <property type="match status" value="1"/>
</dbReference>
<keyword evidence="4" id="KW-1185">Reference proteome</keyword>
<dbReference type="InterPro" id="IPR036291">
    <property type="entry name" value="NAD(P)-bd_dom_sf"/>
</dbReference>
<sequence>MAGNSPVLLILGSGPNIGTAVGKAFADKGYRVAFASRRADSEKSTAEEVHMKVDLAVPTSIAEVFSKVKEALGIPSVVVYNASGGTMDNPQKSLGVPLDAFMNNLNLNVNSVYAAMQSALEGFAELDSCASKTFIMTGNALNKAVFPPMLSLGVGKTAAAHLIEYAAKSYAITGYKFYYADQRDEDGSPAWFGIDGEAHAKYYLKLAEGKSQGIWDQTFTPQEGYKVFSRYI</sequence>
<reference evidence="3" key="2">
    <citation type="journal article" date="2023" name="IMA Fungus">
        <title>Comparative genomic study of the Penicillium genus elucidates a diverse pangenome and 15 lateral gene transfer events.</title>
        <authorList>
            <person name="Petersen C."/>
            <person name="Sorensen T."/>
            <person name="Nielsen M.R."/>
            <person name="Sondergaard T.E."/>
            <person name="Sorensen J.L."/>
            <person name="Fitzpatrick D.A."/>
            <person name="Frisvad J.C."/>
            <person name="Nielsen K.L."/>
        </authorList>
    </citation>
    <scope>NUCLEOTIDE SEQUENCE</scope>
    <source>
        <strain evidence="3">IBT 30069</strain>
    </source>
</reference>
<dbReference type="EMBL" id="JAPQKH010000003">
    <property type="protein sequence ID" value="KAJ5107360.1"/>
    <property type="molecule type" value="Genomic_DNA"/>
</dbReference>
<evidence type="ECO:0008006" key="5">
    <source>
        <dbReference type="Google" id="ProtNLM"/>
    </source>
</evidence>
<organism evidence="3 4">
    <name type="scientific">Penicillium angulare</name>
    <dbReference type="NCBI Taxonomy" id="116970"/>
    <lineage>
        <taxon>Eukaryota</taxon>
        <taxon>Fungi</taxon>
        <taxon>Dikarya</taxon>
        <taxon>Ascomycota</taxon>
        <taxon>Pezizomycotina</taxon>
        <taxon>Eurotiomycetes</taxon>
        <taxon>Eurotiomycetidae</taxon>
        <taxon>Eurotiales</taxon>
        <taxon>Aspergillaceae</taxon>
        <taxon>Penicillium</taxon>
    </lineage>
</organism>
<dbReference type="PANTHER" id="PTHR43669">
    <property type="entry name" value="5-KETO-D-GLUCONATE 5-REDUCTASE"/>
    <property type="match status" value="1"/>
</dbReference>
<dbReference type="GO" id="GO:0016491">
    <property type="term" value="F:oxidoreductase activity"/>
    <property type="evidence" value="ECO:0007669"/>
    <property type="project" value="UniProtKB-KW"/>
</dbReference>
<protein>
    <recommendedName>
        <fullName evidence="5">Short-chain dehydrogenase/reductase SDR</fullName>
    </recommendedName>
</protein>
<name>A0A9W9FWL2_9EURO</name>
<proteinExistence type="inferred from homology"/>
<accession>A0A9W9FWL2</accession>
<evidence type="ECO:0000313" key="3">
    <source>
        <dbReference type="EMBL" id="KAJ5107360.1"/>
    </source>
</evidence>
<dbReference type="Proteomes" id="UP001149165">
    <property type="component" value="Unassembled WGS sequence"/>
</dbReference>
<comment type="caution">
    <text evidence="3">The sequence shown here is derived from an EMBL/GenBank/DDBJ whole genome shotgun (WGS) entry which is preliminary data.</text>
</comment>